<name>A0ABT9S4R4_9BURK</name>
<dbReference type="PROSITE" id="PS50263">
    <property type="entry name" value="CN_HYDROLASE"/>
    <property type="match status" value="1"/>
</dbReference>
<evidence type="ECO:0000313" key="5">
    <source>
        <dbReference type="Proteomes" id="UP001226867"/>
    </source>
</evidence>
<dbReference type="InterPro" id="IPR044149">
    <property type="entry name" value="Nitrilases_CHs"/>
</dbReference>
<dbReference type="PROSITE" id="PS50007">
    <property type="entry name" value="PIPLC_X_DOMAIN"/>
    <property type="match status" value="1"/>
</dbReference>
<dbReference type="InterPro" id="IPR023919">
    <property type="entry name" value="Nitrilase"/>
</dbReference>
<accession>A0ABT9S4R4</accession>
<comment type="caution">
    <text evidence="4">The sequence shown here is derived from an EMBL/GenBank/DDBJ whole genome shotgun (WGS) entry which is preliminary data.</text>
</comment>
<dbReference type="RefSeq" id="WP_307688175.1">
    <property type="nucleotide sequence ID" value="NZ_JAUSRO010000002.1"/>
</dbReference>
<keyword evidence="4" id="KW-0378">Hydrolase</keyword>
<evidence type="ECO:0000259" key="3">
    <source>
        <dbReference type="PROSITE" id="PS50263"/>
    </source>
</evidence>
<dbReference type="Proteomes" id="UP001226867">
    <property type="component" value="Unassembled WGS sequence"/>
</dbReference>
<dbReference type="PANTHER" id="PTHR46044:SF1">
    <property type="entry name" value="CN HYDROLASE DOMAIN-CONTAINING PROTEIN"/>
    <property type="match status" value="1"/>
</dbReference>
<dbReference type="PROSITE" id="PS00921">
    <property type="entry name" value="NITRIL_CHT_2"/>
    <property type="match status" value="1"/>
</dbReference>
<keyword evidence="5" id="KW-1185">Reference proteome</keyword>
<feature type="domain" description="CN hydrolase" evidence="3">
    <location>
        <begin position="5"/>
        <end position="271"/>
    </location>
</feature>
<organism evidence="4 5">
    <name type="scientific">Variovorax ginsengisoli</name>
    <dbReference type="NCBI Taxonomy" id="363844"/>
    <lineage>
        <taxon>Bacteria</taxon>
        <taxon>Pseudomonadati</taxon>
        <taxon>Pseudomonadota</taxon>
        <taxon>Betaproteobacteria</taxon>
        <taxon>Burkholderiales</taxon>
        <taxon>Comamonadaceae</taxon>
        <taxon>Variovorax</taxon>
    </lineage>
</organism>
<dbReference type="Pfam" id="PF00795">
    <property type="entry name" value="CN_hydrolase"/>
    <property type="match status" value="1"/>
</dbReference>
<reference evidence="4 5" key="1">
    <citation type="submission" date="2023-07" db="EMBL/GenBank/DDBJ databases">
        <title>Sorghum-associated microbial communities from plants grown in Nebraska, USA.</title>
        <authorList>
            <person name="Schachtman D."/>
        </authorList>
    </citation>
    <scope>NUCLEOTIDE SEQUENCE [LARGE SCALE GENOMIC DNA]</scope>
    <source>
        <strain evidence="4 5">DS1607</strain>
    </source>
</reference>
<dbReference type="Gene3D" id="3.60.110.10">
    <property type="entry name" value="Carbon-nitrogen hydrolase"/>
    <property type="match status" value="1"/>
</dbReference>
<dbReference type="EMBL" id="JAUSRO010000002">
    <property type="protein sequence ID" value="MDP9898357.1"/>
    <property type="molecule type" value="Genomic_DNA"/>
</dbReference>
<evidence type="ECO:0000256" key="2">
    <source>
        <dbReference type="SAM" id="MobiDB-lite"/>
    </source>
</evidence>
<sequence length="351" mass="37808">MSRIIRAAAVQIAPDFENVDGTLNRVCAAIDEAGAKGVQLIVFPETFLPYYPYFSFVQPPVLQGPAHIRLMERAVMVPGPVTLAVAERARANSMVVVLGVNERDHGSLYNTQLVFDADGSLLLKRRKITPTYHERMIWGQGDAAGLKVVDTKVGRVGALACWEHYNPLARYALMAQHEEIHCAQFPGSLVGPIFAEQMEVTIRHHALESGCFVVNATGWLTDAQITAITPDAGLQKALRGGCHTAIVSPEGKHLAPPLTEGEGMVVADLDMALITKRKRMMDSVGHYARPELLSLAINQRPAATTFAMPSHASSGGPVPTTPHGSTSHDHDSLAVQPPVDDRVAVLRVAAG</sequence>
<dbReference type="GO" id="GO:0018762">
    <property type="term" value="F:aliphatic nitrilase activity"/>
    <property type="evidence" value="ECO:0007669"/>
    <property type="project" value="UniProtKB-EC"/>
</dbReference>
<dbReference type="InterPro" id="IPR000132">
    <property type="entry name" value="Nitrilase/CN_hydratase_CS"/>
</dbReference>
<dbReference type="SUPFAM" id="SSF56317">
    <property type="entry name" value="Carbon-nitrogen hydrolase"/>
    <property type="match status" value="1"/>
</dbReference>
<gene>
    <name evidence="4" type="ORF">J2W36_000592</name>
</gene>
<dbReference type="InterPro" id="IPR036526">
    <property type="entry name" value="C-N_Hydrolase_sf"/>
</dbReference>
<feature type="region of interest" description="Disordered" evidence="2">
    <location>
        <begin position="307"/>
        <end position="340"/>
    </location>
</feature>
<dbReference type="InterPro" id="IPR003010">
    <property type="entry name" value="C-N_Hydrolase"/>
</dbReference>
<dbReference type="EC" id="3.5.5.7" evidence="4"/>
<comment type="similarity">
    <text evidence="1">Belongs to the carbon-nitrogen hydrolase superfamily. Nitrilase family.</text>
</comment>
<dbReference type="PANTHER" id="PTHR46044">
    <property type="entry name" value="NITRILASE"/>
    <property type="match status" value="1"/>
</dbReference>
<proteinExistence type="inferred from homology"/>
<dbReference type="NCBIfam" id="TIGR04048">
    <property type="entry name" value="nitrile_sll0784"/>
    <property type="match status" value="1"/>
</dbReference>
<protein>
    <submittedName>
        <fullName evidence="4">Aliphatic nitrilase</fullName>
        <ecNumber evidence="4">3.5.5.7</ecNumber>
    </submittedName>
</protein>
<dbReference type="CDD" id="cd07564">
    <property type="entry name" value="nitrilases_CHs"/>
    <property type="match status" value="1"/>
</dbReference>
<evidence type="ECO:0000313" key="4">
    <source>
        <dbReference type="EMBL" id="MDP9898357.1"/>
    </source>
</evidence>
<evidence type="ECO:0000256" key="1">
    <source>
        <dbReference type="ARBA" id="ARBA00008129"/>
    </source>
</evidence>